<dbReference type="GO" id="GO:0008776">
    <property type="term" value="F:acetate kinase activity"/>
    <property type="evidence" value="ECO:0007669"/>
    <property type="project" value="UniProtKB-UniRule"/>
</dbReference>
<dbReference type="InterPro" id="IPR043129">
    <property type="entry name" value="ATPase_NBD"/>
</dbReference>
<dbReference type="PRINTS" id="PR00471">
    <property type="entry name" value="ACETATEKNASE"/>
</dbReference>
<feature type="site" description="Transition state stabilizer" evidence="6">
    <location>
        <position position="166"/>
    </location>
</feature>
<keyword evidence="2 6" id="KW-0808">Transferase</keyword>
<dbReference type="EC" id="2.7.2.1" evidence="6"/>
<dbReference type="Proteomes" id="UP000176287">
    <property type="component" value="Unassembled WGS sequence"/>
</dbReference>
<dbReference type="STRING" id="1798649.A3B13_01365"/>
<dbReference type="Pfam" id="PF00871">
    <property type="entry name" value="Acetate_kinase"/>
    <property type="match status" value="1"/>
</dbReference>
<dbReference type="Gene3D" id="3.30.420.40">
    <property type="match status" value="2"/>
</dbReference>
<comment type="function">
    <text evidence="6">Catalyzes the formation of acetyl phosphate from acetate and ATP. Can also catalyze the reverse reaction.</text>
</comment>
<proteinExistence type="inferred from homology"/>
<accession>A0A1G2CEN8</accession>
<sequence>MARKEKLLVGKFDVIGIRVVAPGIYFTEHREIDYTYLAKLESAQELAPLHVAATLAEIKELRRLFPDTPLVGASDSAFHKTMPDVARRYALPESLVKEYELYRYGYHGLSFQSAAKKLSSLQGGIPARAVICHLGSGSSITALANGRSIDTTMGFTPLEGLPMATRSGSIDPGAVIFLAEKLGLTPRELEKKLNGESGLLGVSQLSSDIRELLKAEKKGNESAKLALDLFVYNVRKQIGAMAAALGGIDALVFTGTVGERSNIMRKRIVENLKFLKISLSPHANNHALGGVDAVISKTTARVSVHVFVADEAAEIERITNELA</sequence>
<comment type="pathway">
    <text evidence="6">Metabolic intermediate biosynthesis; acetyl-CoA biosynthesis; acetyl-CoA from acetate: step 1/2.</text>
</comment>
<dbReference type="GO" id="GO:0006083">
    <property type="term" value="P:acetate metabolic process"/>
    <property type="evidence" value="ECO:0007669"/>
    <property type="project" value="TreeGrafter"/>
</dbReference>
<comment type="caution">
    <text evidence="8">The sequence shown here is derived from an EMBL/GenBank/DDBJ whole genome shotgun (WGS) entry which is preliminary data.</text>
</comment>
<reference evidence="8 9" key="1">
    <citation type="journal article" date="2016" name="Nat. Commun.">
        <title>Thousands of microbial genomes shed light on interconnected biogeochemical processes in an aquifer system.</title>
        <authorList>
            <person name="Anantharaman K."/>
            <person name="Brown C.T."/>
            <person name="Hug L.A."/>
            <person name="Sharon I."/>
            <person name="Castelle C.J."/>
            <person name="Probst A.J."/>
            <person name="Thomas B.C."/>
            <person name="Singh A."/>
            <person name="Wilkins M.J."/>
            <person name="Karaoz U."/>
            <person name="Brodie E.L."/>
            <person name="Williams K.H."/>
            <person name="Hubbard S.S."/>
            <person name="Banfield J.F."/>
        </authorList>
    </citation>
    <scope>NUCLEOTIDE SEQUENCE [LARGE SCALE GENOMIC DNA]</scope>
</reference>
<dbReference type="GO" id="GO:0000287">
    <property type="term" value="F:magnesium ion binding"/>
    <property type="evidence" value="ECO:0007669"/>
    <property type="project" value="UniProtKB-UniRule"/>
</dbReference>
<dbReference type="PANTHER" id="PTHR21060:SF15">
    <property type="entry name" value="ACETATE KINASE-RELATED"/>
    <property type="match status" value="1"/>
</dbReference>
<dbReference type="PANTHER" id="PTHR21060">
    <property type="entry name" value="ACETATE KINASE"/>
    <property type="match status" value="1"/>
</dbReference>
<evidence type="ECO:0000256" key="7">
    <source>
        <dbReference type="RuleBase" id="RU003835"/>
    </source>
</evidence>
<dbReference type="UniPathway" id="UPA00340">
    <property type="reaction ID" value="UER00458"/>
</dbReference>
<comment type="cofactor">
    <cofactor evidence="6">
        <name>Mg(2+)</name>
        <dbReference type="ChEBI" id="CHEBI:18420"/>
    </cofactor>
    <cofactor evidence="6">
        <name>Mn(2+)</name>
        <dbReference type="ChEBI" id="CHEBI:29035"/>
    </cofactor>
    <text evidence="6">Mg(2+). Can also accept Mn(2+).</text>
</comment>
<comment type="catalytic activity">
    <reaction evidence="6">
        <text>acetate + ATP = acetyl phosphate + ADP</text>
        <dbReference type="Rhea" id="RHEA:11352"/>
        <dbReference type="ChEBI" id="CHEBI:22191"/>
        <dbReference type="ChEBI" id="CHEBI:30089"/>
        <dbReference type="ChEBI" id="CHEBI:30616"/>
        <dbReference type="ChEBI" id="CHEBI:456216"/>
        <dbReference type="EC" id="2.7.2.1"/>
    </reaction>
</comment>
<dbReference type="AlphaFoldDB" id="A0A1G2CEN8"/>
<evidence type="ECO:0000256" key="3">
    <source>
        <dbReference type="ARBA" id="ARBA00022741"/>
    </source>
</evidence>
<dbReference type="GO" id="GO:0005524">
    <property type="term" value="F:ATP binding"/>
    <property type="evidence" value="ECO:0007669"/>
    <property type="project" value="UniProtKB-KW"/>
</dbReference>
<dbReference type="GO" id="GO:0005737">
    <property type="term" value="C:cytoplasm"/>
    <property type="evidence" value="ECO:0007669"/>
    <property type="project" value="UniProtKB-SubCell"/>
</dbReference>
<dbReference type="EMBL" id="MHKZ01000034">
    <property type="protein sequence ID" value="OGY99696.1"/>
    <property type="molecule type" value="Genomic_DNA"/>
</dbReference>
<protein>
    <recommendedName>
        <fullName evidence="6">Acetate kinase</fullName>
        <ecNumber evidence="6">2.7.2.1</ecNumber>
    </recommendedName>
    <alternativeName>
        <fullName evidence="6">Acetokinase</fullName>
    </alternativeName>
</protein>
<feature type="binding site" evidence="6">
    <location>
        <begin position="208"/>
        <end position="210"/>
    </location>
    <ligand>
        <name>ATP</name>
        <dbReference type="ChEBI" id="CHEBI:30616"/>
    </ligand>
</feature>
<feature type="active site" description="Proton donor/acceptor" evidence="6">
    <location>
        <position position="75"/>
    </location>
</feature>
<dbReference type="InterPro" id="IPR023865">
    <property type="entry name" value="Aliphatic_acid_kinase_CS"/>
</dbReference>
<evidence type="ECO:0000256" key="6">
    <source>
        <dbReference type="HAMAP-Rule" id="MF_00020"/>
    </source>
</evidence>
<feature type="binding site" evidence="6">
    <location>
        <position position="311"/>
    </location>
    <ligand>
        <name>Mg(2+)</name>
        <dbReference type="ChEBI" id="CHEBI:18420"/>
    </ligand>
</feature>
<dbReference type="InterPro" id="IPR004372">
    <property type="entry name" value="Ac/propionate_kinase"/>
</dbReference>
<evidence type="ECO:0000313" key="9">
    <source>
        <dbReference type="Proteomes" id="UP000176287"/>
    </source>
</evidence>
<dbReference type="PROSITE" id="PS01076">
    <property type="entry name" value="ACETATE_KINASE_2"/>
    <property type="match status" value="1"/>
</dbReference>
<evidence type="ECO:0000256" key="2">
    <source>
        <dbReference type="ARBA" id="ARBA00022679"/>
    </source>
</evidence>
<dbReference type="InterPro" id="IPR000890">
    <property type="entry name" value="Aliphatic_acid_kin_short-chain"/>
</dbReference>
<gene>
    <name evidence="6" type="primary">ackA</name>
    <name evidence="8" type="ORF">A3B13_01365</name>
</gene>
<evidence type="ECO:0000313" key="8">
    <source>
        <dbReference type="EMBL" id="OGY99696.1"/>
    </source>
</evidence>
<keyword evidence="3 6" id="KW-0547">Nucleotide-binding</keyword>
<dbReference type="HAMAP" id="MF_00020">
    <property type="entry name" value="Acetate_kinase"/>
    <property type="match status" value="1"/>
</dbReference>
<keyword evidence="4 6" id="KW-0418">Kinase</keyword>
<keyword evidence="5 6" id="KW-0067">ATP-binding</keyword>
<keyword evidence="6" id="KW-0460">Magnesium</keyword>
<organism evidence="8 9">
    <name type="scientific">Candidatus Liptonbacteria bacterium RIFCSPLOWO2_01_FULL_45_15</name>
    <dbReference type="NCBI Taxonomy" id="1798649"/>
    <lineage>
        <taxon>Bacteria</taxon>
        <taxon>Candidatus Liptoniibacteriota</taxon>
    </lineage>
</organism>
<comment type="subcellular location">
    <subcellularLocation>
        <location evidence="6">Cytoplasm</location>
    </subcellularLocation>
</comment>
<dbReference type="GO" id="GO:0006085">
    <property type="term" value="P:acetyl-CoA biosynthetic process"/>
    <property type="evidence" value="ECO:0007669"/>
    <property type="project" value="UniProtKB-UniRule"/>
</dbReference>
<evidence type="ECO:0000256" key="5">
    <source>
        <dbReference type="ARBA" id="ARBA00022840"/>
    </source>
</evidence>
<feature type="site" description="Transition state stabilizer" evidence="6">
    <location>
        <position position="107"/>
    </location>
</feature>
<evidence type="ECO:0000256" key="1">
    <source>
        <dbReference type="ARBA" id="ARBA00008748"/>
    </source>
</evidence>
<dbReference type="NCBIfam" id="TIGR00016">
    <property type="entry name" value="ackA"/>
    <property type="match status" value="1"/>
</dbReference>
<dbReference type="SUPFAM" id="SSF53067">
    <property type="entry name" value="Actin-like ATPase domain"/>
    <property type="match status" value="2"/>
</dbReference>
<comment type="subunit">
    <text evidence="6">Homodimer.</text>
</comment>
<feature type="binding site" evidence="6">
    <location>
        <position position="18"/>
    </location>
    <ligand>
        <name>substrate</name>
    </ligand>
</feature>
<comment type="caution">
    <text evidence="6">Lacks conserved residue(s) required for the propagation of feature annotation.</text>
</comment>
<feature type="binding site" evidence="6">
    <location>
        <begin position="133"/>
        <end position="137"/>
    </location>
    <ligand>
        <name>ATP</name>
        <dbReference type="ChEBI" id="CHEBI:30616"/>
    </ligand>
</feature>
<keyword evidence="6" id="KW-0963">Cytoplasm</keyword>
<keyword evidence="6" id="KW-0479">Metal-binding</keyword>
<comment type="similarity">
    <text evidence="1 6 7">Belongs to the acetokinase family.</text>
</comment>
<name>A0A1G2CEN8_9BACT</name>
<evidence type="ECO:0000256" key="4">
    <source>
        <dbReference type="ARBA" id="ARBA00022777"/>
    </source>
</evidence>